<protein>
    <submittedName>
        <fullName evidence="2">Uncharacterized protein</fullName>
    </submittedName>
</protein>
<name>A0A1R3IKJ9_COCAP</name>
<dbReference type="Proteomes" id="UP000188268">
    <property type="component" value="Unassembled WGS sequence"/>
</dbReference>
<comment type="caution">
    <text evidence="2">The sequence shown here is derived from an EMBL/GenBank/DDBJ whole genome shotgun (WGS) entry which is preliminary data.</text>
</comment>
<evidence type="ECO:0000256" key="1">
    <source>
        <dbReference type="SAM" id="MobiDB-lite"/>
    </source>
</evidence>
<evidence type="ECO:0000313" key="2">
    <source>
        <dbReference type="EMBL" id="OMO83107.1"/>
    </source>
</evidence>
<proteinExistence type="predicted"/>
<reference evidence="2 3" key="1">
    <citation type="submission" date="2013-09" db="EMBL/GenBank/DDBJ databases">
        <title>Corchorus capsularis genome sequencing.</title>
        <authorList>
            <person name="Alam M."/>
            <person name="Haque M.S."/>
            <person name="Islam M.S."/>
            <person name="Emdad E.M."/>
            <person name="Islam M.M."/>
            <person name="Ahmed B."/>
            <person name="Halim A."/>
            <person name="Hossen Q.M.M."/>
            <person name="Hossain M.Z."/>
            <person name="Ahmed R."/>
            <person name="Khan M.M."/>
            <person name="Islam R."/>
            <person name="Rashid M.M."/>
            <person name="Khan S.A."/>
            <person name="Rahman M.S."/>
            <person name="Alam M."/>
        </authorList>
    </citation>
    <scope>NUCLEOTIDE SEQUENCE [LARGE SCALE GENOMIC DNA]</scope>
    <source>
        <strain evidence="3">cv. CVL-1</strain>
        <tissue evidence="2">Whole seedling</tissue>
    </source>
</reference>
<dbReference type="EMBL" id="AWWV01009920">
    <property type="protein sequence ID" value="OMO83107.1"/>
    <property type="molecule type" value="Genomic_DNA"/>
</dbReference>
<organism evidence="2 3">
    <name type="scientific">Corchorus capsularis</name>
    <name type="common">Jute</name>
    <dbReference type="NCBI Taxonomy" id="210143"/>
    <lineage>
        <taxon>Eukaryota</taxon>
        <taxon>Viridiplantae</taxon>
        <taxon>Streptophyta</taxon>
        <taxon>Embryophyta</taxon>
        <taxon>Tracheophyta</taxon>
        <taxon>Spermatophyta</taxon>
        <taxon>Magnoliopsida</taxon>
        <taxon>eudicotyledons</taxon>
        <taxon>Gunneridae</taxon>
        <taxon>Pentapetalae</taxon>
        <taxon>rosids</taxon>
        <taxon>malvids</taxon>
        <taxon>Malvales</taxon>
        <taxon>Malvaceae</taxon>
        <taxon>Grewioideae</taxon>
        <taxon>Apeibeae</taxon>
        <taxon>Corchorus</taxon>
    </lineage>
</organism>
<feature type="region of interest" description="Disordered" evidence="1">
    <location>
        <begin position="1"/>
        <end position="28"/>
    </location>
</feature>
<evidence type="ECO:0000313" key="3">
    <source>
        <dbReference type="Proteomes" id="UP000188268"/>
    </source>
</evidence>
<dbReference type="Gramene" id="OMO83107">
    <property type="protein sequence ID" value="OMO83107"/>
    <property type="gene ID" value="CCACVL1_11562"/>
</dbReference>
<dbReference type="AlphaFoldDB" id="A0A1R3IKJ9"/>
<gene>
    <name evidence="2" type="ORF">CCACVL1_11562</name>
</gene>
<keyword evidence="3" id="KW-1185">Reference proteome</keyword>
<accession>A0A1R3IKJ9</accession>
<sequence>MVNKAMQRAKYMPSKEGPSPQIFRGTRGLTKVEKRRLRARRKAIEAQASDWKKCYVQ</sequence>